<gene>
    <name evidence="8" type="ORF">EA798_16510</name>
</gene>
<evidence type="ECO:0000256" key="2">
    <source>
        <dbReference type="ARBA" id="ARBA00022908"/>
    </source>
</evidence>
<organism evidence="8 9">
    <name type="scientific">Pseudomonas songnenensis</name>
    <dbReference type="NCBI Taxonomy" id="1176259"/>
    <lineage>
        <taxon>Bacteria</taxon>
        <taxon>Pseudomonadati</taxon>
        <taxon>Pseudomonadota</taxon>
        <taxon>Gammaproteobacteria</taxon>
        <taxon>Pseudomonadales</taxon>
        <taxon>Pseudomonadaceae</taxon>
        <taxon>Pseudomonas</taxon>
    </lineage>
</organism>
<feature type="domain" description="Core-binding (CB)" evidence="7">
    <location>
        <begin position="53"/>
        <end position="133"/>
    </location>
</feature>
<name>A0ABX9UQJ5_9PSED</name>
<dbReference type="InterPro" id="IPR011010">
    <property type="entry name" value="DNA_brk_join_enz"/>
</dbReference>
<reference evidence="8 9" key="1">
    <citation type="submission" date="2018-10" db="EMBL/GenBank/DDBJ databases">
        <title>Pseudomonas songnenensis NEAU-ST5-5(T) genome.</title>
        <authorList>
            <person name="Pengp J."/>
            <person name="Liu Z.-P."/>
        </authorList>
    </citation>
    <scope>NUCLEOTIDE SEQUENCE [LARGE SCALE GENOMIC DNA]</scope>
    <source>
        <strain evidence="8 9">NEAU-ST5-5</strain>
    </source>
</reference>
<keyword evidence="9" id="KW-1185">Reference proteome</keyword>
<evidence type="ECO:0000256" key="3">
    <source>
        <dbReference type="ARBA" id="ARBA00023125"/>
    </source>
</evidence>
<evidence type="ECO:0000313" key="9">
    <source>
        <dbReference type="Proteomes" id="UP000279228"/>
    </source>
</evidence>
<protein>
    <submittedName>
        <fullName evidence="8">Integrase</fullName>
    </submittedName>
</protein>
<comment type="similarity">
    <text evidence="1">Belongs to the 'phage' integrase family.</text>
</comment>
<dbReference type="PANTHER" id="PTHR30349:SF41">
    <property type="entry name" value="INTEGRASE_RECOMBINASE PROTEIN MJ0367-RELATED"/>
    <property type="match status" value="1"/>
</dbReference>
<dbReference type="PROSITE" id="PS51900">
    <property type="entry name" value="CB"/>
    <property type="match status" value="1"/>
</dbReference>
<dbReference type="Proteomes" id="UP000279228">
    <property type="component" value="Unassembled WGS sequence"/>
</dbReference>
<keyword evidence="3 5" id="KW-0238">DNA-binding</keyword>
<keyword evidence="2" id="KW-0229">DNA integration</keyword>
<dbReference type="InterPro" id="IPR044068">
    <property type="entry name" value="CB"/>
</dbReference>
<proteinExistence type="inferred from homology"/>
<dbReference type="PANTHER" id="PTHR30349">
    <property type="entry name" value="PHAGE INTEGRASE-RELATED"/>
    <property type="match status" value="1"/>
</dbReference>
<dbReference type="Pfam" id="PF00589">
    <property type="entry name" value="Phage_integrase"/>
    <property type="match status" value="1"/>
</dbReference>
<dbReference type="Gene3D" id="1.10.443.10">
    <property type="entry name" value="Intergrase catalytic core"/>
    <property type="match status" value="1"/>
</dbReference>
<feature type="domain" description="Tyr recombinase" evidence="6">
    <location>
        <begin position="153"/>
        <end position="322"/>
    </location>
</feature>
<dbReference type="RefSeq" id="WP_122099626.1">
    <property type="nucleotide sequence ID" value="NZ_JAMOHS010000028.1"/>
</dbReference>
<dbReference type="EMBL" id="RFFN01000006">
    <property type="protein sequence ID" value="RMH95395.1"/>
    <property type="molecule type" value="Genomic_DNA"/>
</dbReference>
<dbReference type="SUPFAM" id="SSF56349">
    <property type="entry name" value="DNA breaking-rejoining enzymes"/>
    <property type="match status" value="1"/>
</dbReference>
<sequence length="326" mass="36638">MRPRKKDRHLPACMYQKHGAYYLVRNGKWERLGTDLQEVLMIYAKRMAAGTQGGMPDLIDRAFKHHCKLKKLSQNTVAQYEIAAERLKTIFAEFEPRQVLPKHVAAVKMELAGTPNMCNRILSFLRVVFGYALEWQEVDSNPCTGISRHAEGRRDRYITDAEFGALLNAASPYIRAILEMCYLTGQRIGDVIAIRLADISDEGVSFVQEKTGAKLIVAMTPDLQAVIDRAKALPRKVRTLTLFCSRTGKPVSYETVKEAFQALREKTGIHDVKIHDIRAKSLTDADREGKNAQTLGGHADARMTARYLRGRLPKIAQAPTMPSRIG</sequence>
<keyword evidence="4" id="KW-0233">DNA recombination</keyword>
<dbReference type="Gene3D" id="1.10.150.130">
    <property type="match status" value="1"/>
</dbReference>
<dbReference type="InterPro" id="IPR002104">
    <property type="entry name" value="Integrase_catalytic"/>
</dbReference>
<dbReference type="InterPro" id="IPR010998">
    <property type="entry name" value="Integrase_recombinase_N"/>
</dbReference>
<evidence type="ECO:0000259" key="6">
    <source>
        <dbReference type="PROSITE" id="PS51898"/>
    </source>
</evidence>
<evidence type="ECO:0000313" key="8">
    <source>
        <dbReference type="EMBL" id="RMH95395.1"/>
    </source>
</evidence>
<dbReference type="InterPro" id="IPR013762">
    <property type="entry name" value="Integrase-like_cat_sf"/>
</dbReference>
<comment type="caution">
    <text evidence="8">The sequence shown here is derived from an EMBL/GenBank/DDBJ whole genome shotgun (WGS) entry which is preliminary data.</text>
</comment>
<evidence type="ECO:0000256" key="5">
    <source>
        <dbReference type="PROSITE-ProRule" id="PRU01248"/>
    </source>
</evidence>
<dbReference type="CDD" id="cd00800">
    <property type="entry name" value="INT_Lambda_C"/>
    <property type="match status" value="1"/>
</dbReference>
<dbReference type="InterPro" id="IPR050090">
    <property type="entry name" value="Tyrosine_recombinase_XerCD"/>
</dbReference>
<evidence type="ECO:0000256" key="4">
    <source>
        <dbReference type="ARBA" id="ARBA00023172"/>
    </source>
</evidence>
<evidence type="ECO:0000259" key="7">
    <source>
        <dbReference type="PROSITE" id="PS51900"/>
    </source>
</evidence>
<evidence type="ECO:0000256" key="1">
    <source>
        <dbReference type="ARBA" id="ARBA00008857"/>
    </source>
</evidence>
<accession>A0ABX9UQJ5</accession>
<dbReference type="PROSITE" id="PS51898">
    <property type="entry name" value="TYR_RECOMBINASE"/>
    <property type="match status" value="1"/>
</dbReference>